<evidence type="ECO:0000313" key="2">
    <source>
        <dbReference type="EMBL" id="GEU81324.1"/>
    </source>
</evidence>
<gene>
    <name evidence="2" type="ORF">Tci_053302</name>
</gene>
<feature type="region of interest" description="Disordered" evidence="1">
    <location>
        <begin position="37"/>
        <end position="60"/>
    </location>
</feature>
<keyword evidence="2" id="KW-0808">Transferase</keyword>
<dbReference type="EMBL" id="BKCJ010008257">
    <property type="protein sequence ID" value="GEU81324.1"/>
    <property type="molecule type" value="Genomic_DNA"/>
</dbReference>
<feature type="non-terminal residue" evidence="2">
    <location>
        <position position="1"/>
    </location>
</feature>
<keyword evidence="2" id="KW-0548">Nucleotidyltransferase</keyword>
<reference evidence="2" key="1">
    <citation type="journal article" date="2019" name="Sci. Rep.">
        <title>Draft genome of Tanacetum cinerariifolium, the natural source of mosquito coil.</title>
        <authorList>
            <person name="Yamashiro T."/>
            <person name="Shiraishi A."/>
            <person name="Satake H."/>
            <person name="Nakayama K."/>
        </authorList>
    </citation>
    <scope>NUCLEOTIDE SEQUENCE</scope>
</reference>
<comment type="caution">
    <text evidence="2">The sequence shown here is derived from an EMBL/GenBank/DDBJ whole genome shotgun (WGS) entry which is preliminary data.</text>
</comment>
<accession>A0A6L2N9S3</accession>
<protein>
    <submittedName>
        <fullName evidence="2">Reverse transcriptase domain-containing protein</fullName>
    </submittedName>
</protein>
<proteinExistence type="predicted"/>
<keyword evidence="2" id="KW-0695">RNA-directed DNA polymerase</keyword>
<name>A0A6L2N9S3_TANCI</name>
<dbReference type="GO" id="GO:0003964">
    <property type="term" value="F:RNA-directed DNA polymerase activity"/>
    <property type="evidence" value="ECO:0007669"/>
    <property type="project" value="UniProtKB-KW"/>
</dbReference>
<sequence>GNPTSTSEPIIFDSSPSLTPFEGSDFILEEIEAYLKDESISPETDHADSKAKSSIKEPPELELKDLPSHLEYAYLEGADKLPVIIAKDLKDDEKEALLKVNTKFLNSLPPEWSKFVTDVKLVRDLHTTKFNQLHAYLEQYELYANEVHIIRERNQDPLALVANHQMTPSYFNTYQSSYNNHQSTKGHEFNCQWEGHIVRQYPKLKRKRDAIWFRDKVLLVEAQGSGKVLNEEELVFLADPGVTEGPVTQTVITHNASYQANDLDTYDSDWDDFFTAKAVLMANLSSYGSDVLSEVPHSEHTHNNMLNQSVQEIPHSEQTHLVNYPDNEITSRNRVNTYTVRNTKLLSGIEDSRHGPSDAMHDPPQPLKFSQKTLVSFLMEITFNTIDFLTPS</sequence>
<evidence type="ECO:0000256" key="1">
    <source>
        <dbReference type="SAM" id="MobiDB-lite"/>
    </source>
</evidence>
<dbReference type="AlphaFoldDB" id="A0A6L2N9S3"/>
<organism evidence="2">
    <name type="scientific">Tanacetum cinerariifolium</name>
    <name type="common">Dalmatian daisy</name>
    <name type="synonym">Chrysanthemum cinerariifolium</name>
    <dbReference type="NCBI Taxonomy" id="118510"/>
    <lineage>
        <taxon>Eukaryota</taxon>
        <taxon>Viridiplantae</taxon>
        <taxon>Streptophyta</taxon>
        <taxon>Embryophyta</taxon>
        <taxon>Tracheophyta</taxon>
        <taxon>Spermatophyta</taxon>
        <taxon>Magnoliopsida</taxon>
        <taxon>eudicotyledons</taxon>
        <taxon>Gunneridae</taxon>
        <taxon>Pentapetalae</taxon>
        <taxon>asterids</taxon>
        <taxon>campanulids</taxon>
        <taxon>Asterales</taxon>
        <taxon>Asteraceae</taxon>
        <taxon>Asteroideae</taxon>
        <taxon>Anthemideae</taxon>
        <taxon>Anthemidinae</taxon>
        <taxon>Tanacetum</taxon>
    </lineage>
</organism>